<sequence>MPLKEAIKLFDPSNIFLRERVLKRIKDMEELAEKKHEYKTITKEKIIIQEKLEDPGSFTLPCSLNQTFFRNSLCNLGASVSIMPLSVAERLGYEDYKPSKSSLVLGDRIIRRPNDMLENMPLWIMHIEVPTDFIVMKMDEKP</sequence>
<reference evidence="1 2" key="1">
    <citation type="submission" date="2024-04" db="EMBL/GenBank/DDBJ databases">
        <title>Genome assembly C_amara_ONT_v2.</title>
        <authorList>
            <person name="Yant L."/>
            <person name="Moore C."/>
            <person name="Slenker M."/>
        </authorList>
    </citation>
    <scope>NUCLEOTIDE SEQUENCE [LARGE SCALE GENOMIC DNA]</scope>
    <source>
        <tissue evidence="1">Leaf</tissue>
    </source>
</reference>
<accession>A0ABD0ZX27</accession>
<name>A0ABD0ZX27_CARAN</name>
<comment type="caution">
    <text evidence="1">The sequence shown here is derived from an EMBL/GenBank/DDBJ whole genome shotgun (WGS) entry which is preliminary data.</text>
</comment>
<dbReference type="Gene3D" id="2.40.70.10">
    <property type="entry name" value="Acid Proteases"/>
    <property type="match status" value="1"/>
</dbReference>
<gene>
    <name evidence="1" type="ORF">V5N11_025757</name>
</gene>
<dbReference type="EMBL" id="JBANAX010000780">
    <property type="protein sequence ID" value="KAL1193560.1"/>
    <property type="molecule type" value="Genomic_DNA"/>
</dbReference>
<dbReference type="PANTHER" id="PTHR33067:SF31">
    <property type="entry name" value="RNA-DIRECTED DNA POLYMERASE"/>
    <property type="match status" value="1"/>
</dbReference>
<protein>
    <submittedName>
        <fullName evidence="1">Uncharacterized protein</fullName>
    </submittedName>
</protein>
<dbReference type="InterPro" id="IPR021109">
    <property type="entry name" value="Peptidase_aspartic_dom_sf"/>
</dbReference>
<proteinExistence type="predicted"/>
<evidence type="ECO:0000313" key="2">
    <source>
        <dbReference type="Proteomes" id="UP001558713"/>
    </source>
</evidence>
<dbReference type="AlphaFoldDB" id="A0ABD0ZX27"/>
<organism evidence="1 2">
    <name type="scientific">Cardamine amara subsp. amara</name>
    <dbReference type="NCBI Taxonomy" id="228776"/>
    <lineage>
        <taxon>Eukaryota</taxon>
        <taxon>Viridiplantae</taxon>
        <taxon>Streptophyta</taxon>
        <taxon>Embryophyta</taxon>
        <taxon>Tracheophyta</taxon>
        <taxon>Spermatophyta</taxon>
        <taxon>Magnoliopsida</taxon>
        <taxon>eudicotyledons</taxon>
        <taxon>Gunneridae</taxon>
        <taxon>Pentapetalae</taxon>
        <taxon>rosids</taxon>
        <taxon>malvids</taxon>
        <taxon>Brassicales</taxon>
        <taxon>Brassicaceae</taxon>
        <taxon>Cardamineae</taxon>
        <taxon>Cardamine</taxon>
    </lineage>
</organism>
<dbReference type="Proteomes" id="UP001558713">
    <property type="component" value="Unassembled WGS sequence"/>
</dbReference>
<keyword evidence="2" id="KW-1185">Reference proteome</keyword>
<dbReference type="PANTHER" id="PTHR33067">
    <property type="entry name" value="RNA-DIRECTED DNA POLYMERASE-RELATED"/>
    <property type="match status" value="1"/>
</dbReference>
<evidence type="ECO:0000313" key="1">
    <source>
        <dbReference type="EMBL" id="KAL1193560.1"/>
    </source>
</evidence>